<dbReference type="SUPFAM" id="SSF53649">
    <property type="entry name" value="Alkaline phosphatase-like"/>
    <property type="match status" value="1"/>
</dbReference>
<dbReference type="InterPro" id="IPR017850">
    <property type="entry name" value="Alkaline_phosphatase_core_sf"/>
</dbReference>
<dbReference type="Pfam" id="PF00884">
    <property type="entry name" value="Sulfatase"/>
    <property type="match status" value="1"/>
</dbReference>
<dbReference type="GO" id="GO:0004065">
    <property type="term" value="F:arylsulfatase activity"/>
    <property type="evidence" value="ECO:0007669"/>
    <property type="project" value="TreeGrafter"/>
</dbReference>
<dbReference type="PANTHER" id="PTHR42693:SF53">
    <property type="entry name" value="ENDO-4-O-SULFATASE"/>
    <property type="match status" value="1"/>
</dbReference>
<keyword evidence="2" id="KW-0378">Hydrolase</keyword>
<evidence type="ECO:0000313" key="4">
    <source>
        <dbReference type="EMBL" id="CBL88221.1"/>
    </source>
</evidence>
<evidence type="ECO:0000256" key="1">
    <source>
        <dbReference type="ARBA" id="ARBA00008779"/>
    </source>
</evidence>
<dbReference type="PANTHER" id="PTHR42693">
    <property type="entry name" value="ARYLSULFATASE FAMILY MEMBER"/>
    <property type="match status" value="1"/>
</dbReference>
<evidence type="ECO:0000256" key="2">
    <source>
        <dbReference type="ARBA" id="ARBA00022801"/>
    </source>
</evidence>
<feature type="domain" description="Sulfatase N-terminal" evidence="3">
    <location>
        <begin position="31"/>
        <end position="400"/>
    </location>
</feature>
<gene>
    <name evidence="4" type="ORF">S3_860_0006</name>
</gene>
<dbReference type="InterPro" id="IPR000917">
    <property type="entry name" value="Sulfatase_N"/>
</dbReference>
<sequence length="546" mass="62816">MTFHNYKTIGFIFFLILINNNKSIAQNTKKPNIIFIMTDDQSAVVPLDSEKRIQSRPFGFNGDKQVHTPIIDNLAKNGMIFNNAYVSSSVCVPSRYTMLTGRYAGRSEGPAFMRMHPEGTMTRVENNTEIEKDKSNLPRLLQEEGYKTGFVGKSHIVEHNIVNNKKNWEKNGFQTYAKNADPNDPEVSKKMFENHQKWTEVIKEYGFDYANGVYAGNLRELYNDSLNVHNVEWKNKAALEFIDENKNDPFFLYYSETVPHGPAPYNIKNGKYFRGLDSNPKFTGQGLVDADYSYLPTREEIKEEVKNLDKKVAHAWLRWFDHAVGAVVDKLKAEGIYENTIIIITSDHGNYNGGKTSLYESGTKVPLMMHWPNGIKPNQDYNELVQNIDFTPTFLELAGVKLKNVKSTLDGVSLKKVLKGTKKPVHDYLFFELGYARSVMTKDWKYISVRYDKQKQNRINKGLTFKGWKGAELQYPYYTRNGHLGNIASKSSAFYFDADQVFDLVKDPRETKNIFEDNREKAEELKILLTKSLKSFPNRPYAEFVN</sequence>
<dbReference type="AlphaFoldDB" id="F4MNI6"/>
<dbReference type="InterPro" id="IPR050738">
    <property type="entry name" value="Sulfatase"/>
</dbReference>
<accession>F4MNI6</accession>
<evidence type="ECO:0000259" key="3">
    <source>
        <dbReference type="Pfam" id="PF00884"/>
    </source>
</evidence>
<dbReference type="EMBL" id="FQ032834">
    <property type="protein sequence ID" value="CBL88221.1"/>
    <property type="molecule type" value="Genomic_DNA"/>
</dbReference>
<name>F4MNI6_9FLAO</name>
<proteinExistence type="inferred from homology"/>
<protein>
    <submittedName>
        <fullName evidence="4">Sulfatase</fullName>
    </submittedName>
</protein>
<reference evidence="4" key="1">
    <citation type="submission" date="2010-05" db="EMBL/GenBank/DDBJ databases">
        <authorList>
            <person name="Genoscope - CEA"/>
        </authorList>
    </citation>
    <scope>NUCLEOTIDE SEQUENCE</scope>
</reference>
<organism evidence="4">
    <name type="scientific">uncultured Polaribacter sp</name>
    <dbReference type="NCBI Taxonomy" id="174711"/>
    <lineage>
        <taxon>Bacteria</taxon>
        <taxon>Pseudomonadati</taxon>
        <taxon>Bacteroidota</taxon>
        <taxon>Flavobacteriia</taxon>
        <taxon>Flavobacteriales</taxon>
        <taxon>Flavobacteriaceae</taxon>
        <taxon>environmental samples</taxon>
    </lineage>
</organism>
<reference evidence="4" key="2">
    <citation type="journal article" date="2012" name="Environ. Microbiol.">
        <title>Genomic content of uncultured Bacteroidetes from contrasting oceanic provinces in the North Atlantic Ocean.</title>
        <authorList>
            <person name="Gomez-Pereira P.R."/>
            <person name="Schuler M."/>
            <person name="Fuchs B.M."/>
            <person name="Bennke C."/>
            <person name="Teeling H."/>
            <person name="Waldmann J."/>
            <person name="Richter M."/>
            <person name="Barbe V."/>
            <person name="Bataille E."/>
            <person name="Glockner F.O."/>
            <person name="Amann R."/>
        </authorList>
    </citation>
    <scope>NUCLEOTIDE SEQUENCE</scope>
</reference>
<dbReference type="Gene3D" id="3.40.720.10">
    <property type="entry name" value="Alkaline Phosphatase, subunit A"/>
    <property type="match status" value="1"/>
</dbReference>
<comment type="similarity">
    <text evidence="1">Belongs to the sulfatase family.</text>
</comment>